<reference evidence="5" key="1">
    <citation type="submission" date="2023-07" db="EMBL/GenBank/DDBJ databases">
        <title>30 novel species of actinomycetes from the DSMZ collection.</title>
        <authorList>
            <person name="Nouioui I."/>
        </authorList>
    </citation>
    <scope>NUCLEOTIDE SEQUENCE [LARGE SCALE GENOMIC DNA]</scope>
    <source>
        <strain evidence="5">DSM 41640</strain>
    </source>
</reference>
<evidence type="ECO:0000259" key="3">
    <source>
        <dbReference type="Pfam" id="PF00725"/>
    </source>
</evidence>
<keyword evidence="5" id="KW-1185">Reference proteome</keyword>
<sequence length="161" mass="17249">MPDIKTAVSTDMSSLLKPSAVIATNSPIPVRKEVNGYIVNAWFIALVNAAQTLVTDGMGPPEDVDRSCLKSGATRGPLSMIDRGGMQTNRVLPHHHLDEARRSLLGASSHLFANVGHMPRIETPDAFADLVREFLGTVPTGGSPRTPARRPGARRATRCSV</sequence>
<dbReference type="Proteomes" id="UP001183824">
    <property type="component" value="Unassembled WGS sequence"/>
</dbReference>
<dbReference type="SUPFAM" id="SSF48179">
    <property type="entry name" value="6-phosphogluconate dehydrogenase C-terminal domain-like"/>
    <property type="match status" value="1"/>
</dbReference>
<evidence type="ECO:0000313" key="4">
    <source>
        <dbReference type="EMBL" id="MDT0487200.1"/>
    </source>
</evidence>
<comment type="pathway">
    <text evidence="1">Lipid metabolism; butanoate metabolism.</text>
</comment>
<dbReference type="RefSeq" id="WP_311719889.1">
    <property type="nucleotide sequence ID" value="NZ_JAVREZ010000026.1"/>
</dbReference>
<dbReference type="InterPro" id="IPR013328">
    <property type="entry name" value="6PGD_dom2"/>
</dbReference>
<protein>
    <submittedName>
        <fullName evidence="4">3-hydroxyacyl-CoA dehydrogenase family protein</fullName>
    </submittedName>
</protein>
<accession>A0ABU2VNM5</accession>
<dbReference type="InterPro" id="IPR006108">
    <property type="entry name" value="3HC_DH_C"/>
</dbReference>
<dbReference type="InterPro" id="IPR008927">
    <property type="entry name" value="6-PGluconate_DH-like_C_sf"/>
</dbReference>
<dbReference type="EMBL" id="JAVREZ010000026">
    <property type="protein sequence ID" value="MDT0487200.1"/>
    <property type="molecule type" value="Genomic_DNA"/>
</dbReference>
<gene>
    <name evidence="4" type="ORF">RNB18_44750</name>
</gene>
<proteinExistence type="predicted"/>
<organism evidence="4 5">
    <name type="scientific">Streptomyces doebereineriae</name>
    <dbReference type="NCBI Taxonomy" id="3075528"/>
    <lineage>
        <taxon>Bacteria</taxon>
        <taxon>Bacillati</taxon>
        <taxon>Actinomycetota</taxon>
        <taxon>Actinomycetes</taxon>
        <taxon>Kitasatosporales</taxon>
        <taxon>Streptomycetaceae</taxon>
        <taxon>Streptomyces</taxon>
    </lineage>
</organism>
<name>A0ABU2VNM5_9ACTN</name>
<feature type="region of interest" description="Disordered" evidence="2">
    <location>
        <begin position="138"/>
        <end position="161"/>
    </location>
</feature>
<evidence type="ECO:0000256" key="2">
    <source>
        <dbReference type="SAM" id="MobiDB-lite"/>
    </source>
</evidence>
<feature type="domain" description="3-hydroxyacyl-CoA dehydrogenase C-terminal" evidence="3">
    <location>
        <begin position="36"/>
        <end position="90"/>
    </location>
</feature>
<dbReference type="Gene3D" id="1.10.1040.10">
    <property type="entry name" value="N-(1-d-carboxylethyl)-l-norvaline Dehydrogenase, domain 2"/>
    <property type="match status" value="1"/>
</dbReference>
<evidence type="ECO:0000256" key="1">
    <source>
        <dbReference type="ARBA" id="ARBA00005086"/>
    </source>
</evidence>
<feature type="compositionally biased region" description="Basic residues" evidence="2">
    <location>
        <begin position="147"/>
        <end position="161"/>
    </location>
</feature>
<evidence type="ECO:0000313" key="5">
    <source>
        <dbReference type="Proteomes" id="UP001183824"/>
    </source>
</evidence>
<dbReference type="SUPFAM" id="SSF53474">
    <property type="entry name" value="alpha/beta-Hydrolases"/>
    <property type="match status" value="1"/>
</dbReference>
<dbReference type="InterPro" id="IPR029058">
    <property type="entry name" value="AB_hydrolase_fold"/>
</dbReference>
<comment type="caution">
    <text evidence="4">The sequence shown here is derived from an EMBL/GenBank/DDBJ whole genome shotgun (WGS) entry which is preliminary data.</text>
</comment>
<dbReference type="Pfam" id="PF00725">
    <property type="entry name" value="3HCDH"/>
    <property type="match status" value="1"/>
</dbReference>